<dbReference type="PANTHER" id="PTHR47675">
    <property type="entry name" value="MOLYBDOPTERIN BINDING DOMAIN PROTEIN (AFU_ORTHOLOGUE AFUA_5G11210)"/>
    <property type="match status" value="1"/>
</dbReference>
<feature type="region of interest" description="Disordered" evidence="1">
    <location>
        <begin position="315"/>
        <end position="337"/>
    </location>
</feature>
<evidence type="ECO:0000313" key="3">
    <source>
        <dbReference type="EMBL" id="KAF7361999.1"/>
    </source>
</evidence>
<sequence>MLLTSRLFLRRGPHKTYPSVLQAPLTRPALFIGIPHRAVSTQSSMSAGADQPPRSAPAPTFSVSPVPKNPLGEGRYIRTAAALIIGDEILNGKTHDMNSNYFAKYCFEHGVDLKRIEVIADDEGQIIEASQRMVKNYDFVVTSGGIGPTHDDITYASLAKAFSQSLAHHPETLARMNQMIKHRTWMSTQTPQQRAATERMALFPGRAEVLFVAEDIWVPVVRLEGKLCIFPGIPSLFEKMLTALTPLLPLPPRTERPLRIQVFTERPESMIAPYLTKLQTRLKPHGIQVGSYPVLGQGVFVSLIGRDRPLTTASTTAATQIHENGDEDGANEGKKGRPRISLAEIAREVEQEIGGQVFSEEEVARRKGQCKQLTTPVTIAASMGVQPERTAHMLSNLKAKY</sequence>
<gene>
    <name evidence="3" type="ORF">MVEN_00545100</name>
</gene>
<organism evidence="3 4">
    <name type="scientific">Mycena venus</name>
    <dbReference type="NCBI Taxonomy" id="2733690"/>
    <lineage>
        <taxon>Eukaryota</taxon>
        <taxon>Fungi</taxon>
        <taxon>Dikarya</taxon>
        <taxon>Basidiomycota</taxon>
        <taxon>Agaricomycotina</taxon>
        <taxon>Agaricomycetes</taxon>
        <taxon>Agaricomycetidae</taxon>
        <taxon>Agaricales</taxon>
        <taxon>Marasmiineae</taxon>
        <taxon>Mycenaceae</taxon>
        <taxon>Mycena</taxon>
    </lineage>
</organism>
<dbReference type="SMART" id="SM00852">
    <property type="entry name" value="MoCF_biosynth"/>
    <property type="match status" value="1"/>
</dbReference>
<evidence type="ECO:0000313" key="4">
    <source>
        <dbReference type="Proteomes" id="UP000620124"/>
    </source>
</evidence>
<dbReference type="OrthoDB" id="448496at2759"/>
<dbReference type="GO" id="GO:0042726">
    <property type="term" value="P:flavin-containing compound metabolic process"/>
    <property type="evidence" value="ECO:0007669"/>
    <property type="project" value="TreeGrafter"/>
</dbReference>
<keyword evidence="4" id="KW-1185">Reference proteome</keyword>
<dbReference type="AlphaFoldDB" id="A0A8H6YP92"/>
<comment type="caution">
    <text evidence="3">The sequence shown here is derived from an EMBL/GenBank/DDBJ whole genome shotgun (WGS) entry which is preliminary data.</text>
</comment>
<dbReference type="InterPro" id="IPR001453">
    <property type="entry name" value="MoaB/Mog_dom"/>
</dbReference>
<dbReference type="EMBL" id="JACAZI010000004">
    <property type="protein sequence ID" value="KAF7361999.1"/>
    <property type="molecule type" value="Genomic_DNA"/>
</dbReference>
<evidence type="ECO:0000259" key="2">
    <source>
        <dbReference type="SMART" id="SM00852"/>
    </source>
</evidence>
<dbReference type="Proteomes" id="UP000620124">
    <property type="component" value="Unassembled WGS sequence"/>
</dbReference>
<name>A0A8H6YP92_9AGAR</name>
<dbReference type="SUPFAM" id="SSF53218">
    <property type="entry name" value="Molybdenum cofactor biosynthesis proteins"/>
    <property type="match status" value="1"/>
</dbReference>
<proteinExistence type="predicted"/>
<accession>A0A8H6YP92</accession>
<feature type="domain" description="MoaB/Mog" evidence="2">
    <location>
        <begin position="81"/>
        <end position="251"/>
    </location>
</feature>
<dbReference type="InterPro" id="IPR036425">
    <property type="entry name" value="MoaB/Mog-like_dom_sf"/>
</dbReference>
<protein>
    <submittedName>
        <fullName evidence="3">MoCF-biosynth domain-containing protein</fullName>
    </submittedName>
</protein>
<dbReference type="GO" id="GO:0047884">
    <property type="term" value="F:FAD diphosphatase activity"/>
    <property type="evidence" value="ECO:0007669"/>
    <property type="project" value="TreeGrafter"/>
</dbReference>
<dbReference type="CDD" id="cd00885">
    <property type="entry name" value="cinA"/>
    <property type="match status" value="1"/>
</dbReference>
<reference evidence="3" key="1">
    <citation type="submission" date="2020-05" db="EMBL/GenBank/DDBJ databases">
        <title>Mycena genomes resolve the evolution of fungal bioluminescence.</title>
        <authorList>
            <person name="Tsai I.J."/>
        </authorList>
    </citation>
    <scope>NUCLEOTIDE SEQUENCE</scope>
    <source>
        <strain evidence="3">CCC161011</strain>
    </source>
</reference>
<dbReference type="PANTHER" id="PTHR47675:SF1">
    <property type="entry name" value="MOLYBDOPTERIN BINDING DOMAIN PROTEIN (AFU_ORTHOLOGUE AFUA_5G11210)"/>
    <property type="match status" value="1"/>
</dbReference>
<dbReference type="Pfam" id="PF00994">
    <property type="entry name" value="MoCF_biosynth"/>
    <property type="match status" value="1"/>
</dbReference>
<feature type="region of interest" description="Disordered" evidence="1">
    <location>
        <begin position="42"/>
        <end position="67"/>
    </location>
</feature>
<evidence type="ECO:0000256" key="1">
    <source>
        <dbReference type="SAM" id="MobiDB-lite"/>
    </source>
</evidence>
<dbReference type="Gene3D" id="3.40.980.10">
    <property type="entry name" value="MoaB/Mog-like domain"/>
    <property type="match status" value="1"/>
</dbReference>